<dbReference type="Gene3D" id="3.40.50.410">
    <property type="entry name" value="von Willebrand factor, type A domain"/>
    <property type="match status" value="1"/>
</dbReference>
<keyword evidence="1" id="KW-0812">Transmembrane</keyword>
<gene>
    <name evidence="3" type="ORF">BALAC2494_00482</name>
</gene>
<evidence type="ECO:0000259" key="2">
    <source>
        <dbReference type="PROSITE" id="PS50234"/>
    </source>
</evidence>
<evidence type="ECO:0000256" key="1">
    <source>
        <dbReference type="SAM" id="Phobius"/>
    </source>
</evidence>
<dbReference type="PROSITE" id="PS50234">
    <property type="entry name" value="VWFA"/>
    <property type="match status" value="1"/>
</dbReference>
<feature type="transmembrane region" description="Helical" evidence="1">
    <location>
        <begin position="329"/>
        <end position="350"/>
    </location>
</feature>
<dbReference type="InterPro" id="IPR036465">
    <property type="entry name" value="vWFA_dom_sf"/>
</dbReference>
<evidence type="ECO:0000313" key="3">
    <source>
        <dbReference type="EMBL" id="AEK30107.1"/>
    </source>
</evidence>
<dbReference type="AlphaFoldDB" id="A0A806FGD4"/>
<sequence>MVDSRCGDSACGLVGYGVEVEAMSTFGFAPALGWIGGSLVAAVMVACAVTCVVLHARRGADGTDETLWSCVRRVLACVIVALMAFTPSMVTKTTSRAISTTDVVIVSDITPSMGVQDARYGSKSDLSRLEAAKSAIADIVRDYPNSSFSAVSVGASGAVDVPLTPDTRAITNWAQSLDTEDSSSSSGSSLDVVIDPLLRALKSIRDAHPDDRIVLYIITDGEQTVRNTRRTFSSLRHYIDDACVIGVGSTTGGRIPSKTAGQWVTDPSTGQPGVSIMDEGQIRSLADELSGKVVITSANDTVASAQIAQQAGSWREDDTQKERTRINPIVWPLAIALAALLAWELGTWIATSRRLL</sequence>
<name>A0A806FGD4_BIFAN</name>
<dbReference type="SUPFAM" id="SSF53300">
    <property type="entry name" value="vWA-like"/>
    <property type="match status" value="1"/>
</dbReference>
<dbReference type="EMBL" id="CP002915">
    <property type="protein sequence ID" value="AEK30107.1"/>
    <property type="molecule type" value="Genomic_DNA"/>
</dbReference>
<proteinExistence type="predicted"/>
<dbReference type="Proteomes" id="UP000008394">
    <property type="component" value="Chromosome"/>
</dbReference>
<protein>
    <submittedName>
        <fullName evidence="3">von Willebrand factor type A domain protein</fullName>
    </submittedName>
</protein>
<keyword evidence="1" id="KW-1133">Transmembrane helix</keyword>
<feature type="transmembrane region" description="Helical" evidence="1">
    <location>
        <begin position="31"/>
        <end position="54"/>
    </location>
</feature>
<keyword evidence="1" id="KW-0472">Membrane</keyword>
<feature type="domain" description="VWFA" evidence="2">
    <location>
        <begin position="102"/>
        <end position="289"/>
    </location>
</feature>
<dbReference type="InterPro" id="IPR002035">
    <property type="entry name" value="VWF_A"/>
</dbReference>
<dbReference type="Pfam" id="PF13519">
    <property type="entry name" value="VWA_2"/>
    <property type="match status" value="1"/>
</dbReference>
<evidence type="ECO:0000313" key="4">
    <source>
        <dbReference type="Proteomes" id="UP000008394"/>
    </source>
</evidence>
<organism evidence="3 4">
    <name type="scientific">Bifidobacterium animalis subsp. lactis CNCM I-2494</name>
    <dbReference type="NCBI Taxonomy" id="1042403"/>
    <lineage>
        <taxon>Bacteria</taxon>
        <taxon>Bacillati</taxon>
        <taxon>Actinomycetota</taxon>
        <taxon>Actinomycetes</taxon>
        <taxon>Bifidobacteriales</taxon>
        <taxon>Bifidobacteriaceae</taxon>
        <taxon>Bifidobacterium</taxon>
    </lineage>
</organism>
<accession>A0A806FGD4</accession>
<reference evidence="3 4" key="1">
    <citation type="journal article" date="2011" name="J. Bacteriol.">
        <title>Genome Sequence of the Probiotic Strain Bifidobacterium animalis subsp. lactis CNCM I-2494.</title>
        <authorList>
            <person name="Chervaux C."/>
            <person name="Grimaldi C."/>
            <person name="Bolotin A."/>
            <person name="Quinquis B."/>
            <person name="Legrain-Raspaud S."/>
            <person name="van Hylckama Vlieg J.E."/>
            <person name="Denariaz G."/>
            <person name="Smokvina T."/>
        </authorList>
    </citation>
    <scope>NUCLEOTIDE SEQUENCE [LARGE SCALE GENOMIC DNA]</scope>
    <source>
        <strain evidence="3 4">CNCM I-2494</strain>
    </source>
</reference>
<dbReference type="KEGG" id="bnm:BALAC2494_00482"/>